<reference evidence="2" key="1">
    <citation type="journal article" date="2023" name="Mol. Phylogenet. Evol.">
        <title>Genome-scale phylogeny and comparative genomics of the fungal order Sordariales.</title>
        <authorList>
            <person name="Hensen N."/>
            <person name="Bonometti L."/>
            <person name="Westerberg I."/>
            <person name="Brannstrom I.O."/>
            <person name="Guillou S."/>
            <person name="Cros-Aarteil S."/>
            <person name="Calhoun S."/>
            <person name="Haridas S."/>
            <person name="Kuo A."/>
            <person name="Mondo S."/>
            <person name="Pangilinan J."/>
            <person name="Riley R."/>
            <person name="LaButti K."/>
            <person name="Andreopoulos B."/>
            <person name="Lipzen A."/>
            <person name="Chen C."/>
            <person name="Yan M."/>
            <person name="Daum C."/>
            <person name="Ng V."/>
            <person name="Clum A."/>
            <person name="Steindorff A."/>
            <person name="Ohm R.A."/>
            <person name="Martin F."/>
            <person name="Silar P."/>
            <person name="Natvig D.O."/>
            <person name="Lalanne C."/>
            <person name="Gautier V."/>
            <person name="Ament-Velasquez S.L."/>
            <person name="Kruys A."/>
            <person name="Hutchinson M.I."/>
            <person name="Powell A.J."/>
            <person name="Barry K."/>
            <person name="Miller A.N."/>
            <person name="Grigoriev I.V."/>
            <person name="Debuchy R."/>
            <person name="Gladieux P."/>
            <person name="Hiltunen Thoren M."/>
            <person name="Johannesson H."/>
        </authorList>
    </citation>
    <scope>NUCLEOTIDE SEQUENCE</scope>
    <source>
        <strain evidence="2">CBS 958.72</strain>
    </source>
</reference>
<dbReference type="InterPro" id="IPR038883">
    <property type="entry name" value="AN11006-like"/>
</dbReference>
<reference evidence="2" key="2">
    <citation type="submission" date="2023-06" db="EMBL/GenBank/DDBJ databases">
        <authorList>
            <consortium name="Lawrence Berkeley National Laboratory"/>
            <person name="Haridas S."/>
            <person name="Hensen N."/>
            <person name="Bonometti L."/>
            <person name="Westerberg I."/>
            <person name="Brannstrom I.O."/>
            <person name="Guillou S."/>
            <person name="Cros-Aarteil S."/>
            <person name="Calhoun S."/>
            <person name="Kuo A."/>
            <person name="Mondo S."/>
            <person name="Pangilinan J."/>
            <person name="Riley R."/>
            <person name="Labutti K."/>
            <person name="Andreopoulos B."/>
            <person name="Lipzen A."/>
            <person name="Chen C."/>
            <person name="Yanf M."/>
            <person name="Daum C."/>
            <person name="Ng V."/>
            <person name="Clum A."/>
            <person name="Steindorff A."/>
            <person name="Ohm R."/>
            <person name="Martin F."/>
            <person name="Silar P."/>
            <person name="Natvig D."/>
            <person name="Lalanne C."/>
            <person name="Gautier V."/>
            <person name="Ament-Velasquez S.L."/>
            <person name="Kruys A."/>
            <person name="Hutchinson M.I."/>
            <person name="Powell A.J."/>
            <person name="Barry K."/>
            <person name="Miller A.N."/>
            <person name="Grigoriev I.V."/>
            <person name="Debuchy R."/>
            <person name="Gladieux P."/>
            <person name="Thoren M.H."/>
            <person name="Johannesson H."/>
        </authorList>
    </citation>
    <scope>NUCLEOTIDE SEQUENCE</scope>
    <source>
        <strain evidence="2">CBS 958.72</strain>
    </source>
</reference>
<dbReference type="Proteomes" id="UP001287356">
    <property type="component" value="Unassembled WGS sequence"/>
</dbReference>
<keyword evidence="3" id="KW-1185">Reference proteome</keyword>
<protein>
    <recommendedName>
        <fullName evidence="4">F-box domain-containing protein</fullName>
    </recommendedName>
</protein>
<dbReference type="AlphaFoldDB" id="A0AAE0NDA9"/>
<name>A0AAE0NDA9_9PEZI</name>
<feature type="compositionally biased region" description="Acidic residues" evidence="1">
    <location>
        <begin position="317"/>
        <end position="330"/>
    </location>
</feature>
<sequence length="330" mass="37070">MSIASPLPTFYAQQMLGLHGRYGLTDNAKTLLRAYDDWKIGRIDQDELGRIVRMSTNMRAAITDTITKCAAAMRSRPAEIKNCVDIIQACTDILGLADRPPSVEGFPFLKLPAEVRRNVYEHLTLKSTSGIVATPKKSRCSCAAYTPPAFWPVRPLDMALAQASSKLRDEFLGFIYARYPFHFTCTCDLLYRLKANEFLRMTLNSVRVHWTGPESDKAFLVLAKCPMLKELDVIISKSTTSKLSKRETELRPWFTAQKPARITDALGMDELLLIRGLETVTVTHLLARQGARRSDEDRASMSALLNAKLKLPREEGSSESDSDKDDEMDM</sequence>
<comment type="caution">
    <text evidence="2">The sequence shown here is derived from an EMBL/GenBank/DDBJ whole genome shotgun (WGS) entry which is preliminary data.</text>
</comment>
<feature type="region of interest" description="Disordered" evidence="1">
    <location>
        <begin position="304"/>
        <end position="330"/>
    </location>
</feature>
<evidence type="ECO:0008006" key="4">
    <source>
        <dbReference type="Google" id="ProtNLM"/>
    </source>
</evidence>
<evidence type="ECO:0000313" key="3">
    <source>
        <dbReference type="Proteomes" id="UP001287356"/>
    </source>
</evidence>
<organism evidence="2 3">
    <name type="scientific">Lasiosphaeria ovina</name>
    <dbReference type="NCBI Taxonomy" id="92902"/>
    <lineage>
        <taxon>Eukaryota</taxon>
        <taxon>Fungi</taxon>
        <taxon>Dikarya</taxon>
        <taxon>Ascomycota</taxon>
        <taxon>Pezizomycotina</taxon>
        <taxon>Sordariomycetes</taxon>
        <taxon>Sordariomycetidae</taxon>
        <taxon>Sordariales</taxon>
        <taxon>Lasiosphaeriaceae</taxon>
        <taxon>Lasiosphaeria</taxon>
    </lineage>
</organism>
<evidence type="ECO:0000313" key="2">
    <source>
        <dbReference type="EMBL" id="KAK3379526.1"/>
    </source>
</evidence>
<proteinExistence type="predicted"/>
<dbReference type="PANTHER" id="PTHR42085">
    <property type="entry name" value="F-BOX DOMAIN-CONTAINING PROTEIN"/>
    <property type="match status" value="1"/>
</dbReference>
<dbReference type="PANTHER" id="PTHR42085:SF8">
    <property type="entry name" value="F-BOX DOMAIN-CONTAINING PROTEIN"/>
    <property type="match status" value="1"/>
</dbReference>
<dbReference type="EMBL" id="JAULSN010000002">
    <property type="protein sequence ID" value="KAK3379526.1"/>
    <property type="molecule type" value="Genomic_DNA"/>
</dbReference>
<accession>A0AAE0NDA9</accession>
<gene>
    <name evidence="2" type="ORF">B0T24DRAFT_160496</name>
</gene>
<evidence type="ECO:0000256" key="1">
    <source>
        <dbReference type="SAM" id="MobiDB-lite"/>
    </source>
</evidence>